<dbReference type="PANTHER" id="PTHR43072">
    <property type="entry name" value="N-ACETYLTRANSFERASE"/>
    <property type="match status" value="1"/>
</dbReference>
<dbReference type="OrthoDB" id="9798006at2"/>
<protein>
    <submittedName>
        <fullName evidence="3">Phosphinothricin acetyltransferase</fullName>
    </submittedName>
</protein>
<evidence type="ECO:0000313" key="2">
    <source>
        <dbReference type="EMBL" id="OTP18601.1"/>
    </source>
</evidence>
<dbReference type="GO" id="GO:0016747">
    <property type="term" value="F:acyltransferase activity, transferring groups other than amino-acyl groups"/>
    <property type="evidence" value="ECO:0007669"/>
    <property type="project" value="InterPro"/>
</dbReference>
<dbReference type="Gene3D" id="3.40.630.30">
    <property type="match status" value="1"/>
</dbReference>
<evidence type="ECO:0000313" key="3">
    <source>
        <dbReference type="EMBL" id="WYJ88662.1"/>
    </source>
</evidence>
<accession>A0A242KBR1</accession>
<dbReference type="InterPro" id="IPR016181">
    <property type="entry name" value="Acyl_CoA_acyltransferase"/>
</dbReference>
<gene>
    <name evidence="3" type="ORF">A5888_000381</name>
    <name evidence="2" type="ORF">A5888_000415</name>
</gene>
<dbReference type="EMBL" id="NGMM01000001">
    <property type="protein sequence ID" value="OTP18601.1"/>
    <property type="molecule type" value="Genomic_DNA"/>
</dbReference>
<dbReference type="PROSITE" id="PS51186">
    <property type="entry name" value="GNAT"/>
    <property type="match status" value="1"/>
</dbReference>
<reference evidence="3" key="2">
    <citation type="submission" date="2017-05" db="EMBL/GenBank/DDBJ databases">
        <authorList>
            <consortium name="The Broad Institute Genomics Platform"/>
            <consortium name="The Broad Institute Genomic Center for Infectious Diseases"/>
            <person name="Earl A."/>
            <person name="Manson A."/>
            <person name="Schwartman J."/>
            <person name="Gilmore M."/>
            <person name="Abouelleil A."/>
            <person name="Cao P."/>
            <person name="Chapman S."/>
            <person name="Cusick C."/>
            <person name="Shea T."/>
            <person name="Young S."/>
            <person name="Neafsey D."/>
            <person name="Nusbaum C."/>
            <person name="Birren B."/>
        </authorList>
    </citation>
    <scope>NUCLEOTIDE SEQUENCE</scope>
    <source>
        <strain evidence="3">9E7_DIV0242</strain>
    </source>
</reference>
<dbReference type="AlphaFoldDB" id="A0A242KBR1"/>
<organism evidence="2">
    <name type="scientific">Candidatus Enterococcus clewellii</name>
    <dbReference type="NCBI Taxonomy" id="1834193"/>
    <lineage>
        <taxon>Bacteria</taxon>
        <taxon>Bacillati</taxon>
        <taxon>Bacillota</taxon>
        <taxon>Bacilli</taxon>
        <taxon>Lactobacillales</taxon>
        <taxon>Enterococcaceae</taxon>
        <taxon>Enterococcus</taxon>
    </lineage>
</organism>
<dbReference type="RefSeq" id="WP_086347572.1">
    <property type="nucleotide sequence ID" value="NZ_CP147247.1"/>
</dbReference>
<dbReference type="PANTHER" id="PTHR43072:SF8">
    <property type="entry name" value="ACYLTRANSFERASE FABY-RELATED"/>
    <property type="match status" value="1"/>
</dbReference>
<dbReference type="SUPFAM" id="SSF55729">
    <property type="entry name" value="Acyl-CoA N-acyltransferases (Nat)"/>
    <property type="match status" value="1"/>
</dbReference>
<proteinExistence type="predicted"/>
<dbReference type="Pfam" id="PF13420">
    <property type="entry name" value="Acetyltransf_4"/>
    <property type="match status" value="1"/>
</dbReference>
<reference evidence="3" key="3">
    <citation type="submission" date="2024-03" db="EMBL/GenBank/DDBJ databases">
        <title>The Genome Sequence of Enterococcus sp. DIV0242b.</title>
        <authorList>
            <consortium name="The Broad Institute Genomics Platform"/>
            <consortium name="The Broad Institute Microbial Omics Core"/>
            <consortium name="The Broad Institute Genomic Center for Infectious Diseases"/>
            <person name="Earl A."/>
            <person name="Manson A."/>
            <person name="Gilmore M."/>
            <person name="Schwartman J."/>
            <person name="Shea T."/>
            <person name="Abouelleil A."/>
            <person name="Cao P."/>
            <person name="Chapman S."/>
            <person name="Cusick C."/>
            <person name="Young S."/>
            <person name="Neafsey D."/>
            <person name="Nusbaum C."/>
            <person name="Birren B."/>
        </authorList>
    </citation>
    <scope>NUCLEOTIDE SEQUENCE</scope>
    <source>
        <strain evidence="3">9E7_DIV0242</strain>
    </source>
</reference>
<dbReference type="InterPro" id="IPR000182">
    <property type="entry name" value="GNAT_dom"/>
</dbReference>
<feature type="domain" description="N-acetyltransferase" evidence="1">
    <location>
        <begin position="2"/>
        <end position="164"/>
    </location>
</feature>
<dbReference type="Proteomes" id="UP000195141">
    <property type="component" value="Chromosome"/>
</dbReference>
<keyword evidence="4" id="KW-1185">Reference proteome</keyword>
<reference evidence="2" key="1">
    <citation type="submission" date="2017-05" db="EMBL/GenBank/DDBJ databases">
        <title>The Genome Sequence of Enterococcus sp. 9E7_DIV0242.</title>
        <authorList>
            <consortium name="The Broad Institute Genomics Platform"/>
            <consortium name="The Broad Institute Genomic Center for Infectious Diseases"/>
            <person name="Earl A."/>
            <person name="Manson A."/>
            <person name="Schwartman J."/>
            <person name="Gilmore M."/>
            <person name="Abouelleil A."/>
            <person name="Cao P."/>
            <person name="Chapman S."/>
            <person name="Cusick C."/>
            <person name="Shea T."/>
            <person name="Young S."/>
            <person name="Neafsey D."/>
            <person name="Nusbaum C."/>
            <person name="Birren B."/>
        </authorList>
    </citation>
    <scope>NUCLEOTIDE SEQUENCE [LARGE SCALE GENOMIC DNA]</scope>
    <source>
        <strain evidence="2">9E7_DIV0242</strain>
    </source>
</reference>
<evidence type="ECO:0000259" key="1">
    <source>
        <dbReference type="PROSITE" id="PS51186"/>
    </source>
</evidence>
<name>A0A242KBR1_9ENTE</name>
<sequence>MLTIRTATEKDSKALLAIYAPYVLETPITFEYTVPSLEEFTQRIVNTLSSYPYLVAVDEKHTIVGYAYAHSYKARTAYDWSVEVTVYIAERAHGLGAGKLLYRALEKELAAQNVVNLTACITGQNDGSIRFHEKMGYKYVGAFEKIGYKFDRWYDVIWMQKRLENNSEQAAFIPYSDLGR</sequence>
<dbReference type="EMBL" id="CP147247">
    <property type="protein sequence ID" value="WYJ88662.1"/>
    <property type="molecule type" value="Genomic_DNA"/>
</dbReference>
<evidence type="ECO:0000313" key="4">
    <source>
        <dbReference type="Proteomes" id="UP000195141"/>
    </source>
</evidence>